<dbReference type="GO" id="GO:0004674">
    <property type="term" value="F:protein serine/threonine kinase activity"/>
    <property type="evidence" value="ECO:0007669"/>
    <property type="project" value="TreeGrafter"/>
</dbReference>
<dbReference type="PROSITE" id="PS50011">
    <property type="entry name" value="PROTEIN_KINASE_DOM"/>
    <property type="match status" value="1"/>
</dbReference>
<evidence type="ECO:0000256" key="5">
    <source>
        <dbReference type="ARBA" id="ARBA00022840"/>
    </source>
</evidence>
<comment type="caution">
    <text evidence="9">The sequence shown here is derived from an EMBL/GenBank/DDBJ whole genome shotgun (WGS) entry which is preliminary data.</text>
</comment>
<evidence type="ECO:0000259" key="8">
    <source>
        <dbReference type="PROSITE" id="PS50011"/>
    </source>
</evidence>
<keyword evidence="4" id="KW-0418">Kinase</keyword>
<proteinExistence type="inferred from homology"/>
<dbReference type="AlphaFoldDB" id="A0AAV0PD90"/>
<sequence>MAAEMQSGEERVSCSSMEQYEVIQEIGQGTFGTVTLVRHKLENKMYALKQTPAKTEDESGRYEMKLHSRIEHPFIVEYKDSWVEEDGTACLLLDYCEGGDMYKAIEKANGVLFPEEKLCKWFVQLLMALDYLHRNCILHQDISPKNFFLAKDEDIRLGDFGFAEELDSPDDLSDKVCGCVGFMCPEMVSWVPHGPASDIWALGCSMYEMASFETAFSLGDPLFENTLEGQEELNRRIKEAPVSPLPTEYSGAFRSLVDRMLEKDSALRPTAGELLKDPYLEPIVLEVKAKINGFLGDNKTLVVGNATAGEDDDGRFCSNSSSSDENAATAGASSCREIEDALRLLELSAEGGGGPEESNEGQQCRRNK</sequence>
<feature type="binding site" evidence="6">
    <location>
        <position position="54"/>
    </location>
    <ligand>
        <name>ATP</name>
        <dbReference type="ChEBI" id="CHEBI:30616"/>
    </ligand>
</feature>
<keyword evidence="5 6" id="KW-0067">ATP-binding</keyword>
<evidence type="ECO:0000256" key="2">
    <source>
        <dbReference type="ARBA" id="ARBA00022679"/>
    </source>
</evidence>
<dbReference type="PROSITE" id="PS00109">
    <property type="entry name" value="PROTEIN_KINASE_TYR"/>
    <property type="match status" value="1"/>
</dbReference>
<evidence type="ECO:0000256" key="6">
    <source>
        <dbReference type="PROSITE-ProRule" id="PRU10141"/>
    </source>
</evidence>
<protein>
    <recommendedName>
        <fullName evidence="8">Protein kinase domain-containing protein</fullName>
    </recommendedName>
</protein>
<dbReference type="InterPro" id="IPR017441">
    <property type="entry name" value="Protein_kinase_ATP_BS"/>
</dbReference>
<evidence type="ECO:0000256" key="3">
    <source>
        <dbReference type="ARBA" id="ARBA00022741"/>
    </source>
</evidence>
<reference evidence="9" key="1">
    <citation type="submission" date="2022-08" db="EMBL/GenBank/DDBJ databases">
        <authorList>
            <person name="Gutierrez-Valencia J."/>
        </authorList>
    </citation>
    <scope>NUCLEOTIDE SEQUENCE</scope>
</reference>
<feature type="region of interest" description="Disordered" evidence="7">
    <location>
        <begin position="308"/>
        <end position="333"/>
    </location>
</feature>
<organism evidence="9 10">
    <name type="scientific">Linum tenue</name>
    <dbReference type="NCBI Taxonomy" id="586396"/>
    <lineage>
        <taxon>Eukaryota</taxon>
        <taxon>Viridiplantae</taxon>
        <taxon>Streptophyta</taxon>
        <taxon>Embryophyta</taxon>
        <taxon>Tracheophyta</taxon>
        <taxon>Spermatophyta</taxon>
        <taxon>Magnoliopsida</taxon>
        <taxon>eudicotyledons</taxon>
        <taxon>Gunneridae</taxon>
        <taxon>Pentapetalae</taxon>
        <taxon>rosids</taxon>
        <taxon>fabids</taxon>
        <taxon>Malpighiales</taxon>
        <taxon>Linaceae</taxon>
        <taxon>Linum</taxon>
    </lineage>
</organism>
<evidence type="ECO:0000313" key="9">
    <source>
        <dbReference type="EMBL" id="CAI0469192.1"/>
    </source>
</evidence>
<dbReference type="Gene3D" id="1.10.510.10">
    <property type="entry name" value="Transferase(Phosphotransferase) domain 1"/>
    <property type="match status" value="1"/>
</dbReference>
<comment type="similarity">
    <text evidence="1">Belongs to the protein kinase superfamily. NEK Ser/Thr protein kinase family. NIMA subfamily.</text>
</comment>
<dbReference type="Pfam" id="PF00069">
    <property type="entry name" value="Pkinase"/>
    <property type="match status" value="1"/>
</dbReference>
<dbReference type="InterPro" id="IPR008266">
    <property type="entry name" value="Tyr_kinase_AS"/>
</dbReference>
<gene>
    <name evidence="9" type="ORF">LITE_LOCUS38094</name>
</gene>
<evidence type="ECO:0000313" key="10">
    <source>
        <dbReference type="Proteomes" id="UP001154282"/>
    </source>
</evidence>
<name>A0AAV0PD90_9ROSI</name>
<dbReference type="Gene3D" id="3.30.200.20">
    <property type="entry name" value="Phosphorylase Kinase, domain 1"/>
    <property type="match status" value="1"/>
</dbReference>
<keyword evidence="3 6" id="KW-0547">Nucleotide-binding</keyword>
<dbReference type="InterPro" id="IPR050660">
    <property type="entry name" value="NEK_Ser/Thr_kinase"/>
</dbReference>
<dbReference type="SUPFAM" id="SSF56112">
    <property type="entry name" value="Protein kinase-like (PK-like)"/>
    <property type="match status" value="1"/>
</dbReference>
<evidence type="ECO:0000256" key="7">
    <source>
        <dbReference type="SAM" id="MobiDB-lite"/>
    </source>
</evidence>
<keyword evidence="10" id="KW-1185">Reference proteome</keyword>
<dbReference type="Proteomes" id="UP001154282">
    <property type="component" value="Unassembled WGS sequence"/>
</dbReference>
<feature type="compositionally biased region" description="Polar residues" evidence="7">
    <location>
        <begin position="317"/>
        <end position="326"/>
    </location>
</feature>
<accession>A0AAV0PD90</accession>
<evidence type="ECO:0000256" key="1">
    <source>
        <dbReference type="ARBA" id="ARBA00010886"/>
    </source>
</evidence>
<dbReference type="InterPro" id="IPR000719">
    <property type="entry name" value="Prot_kinase_dom"/>
</dbReference>
<feature type="domain" description="Protein kinase" evidence="8">
    <location>
        <begin position="20"/>
        <end position="280"/>
    </location>
</feature>
<dbReference type="GO" id="GO:0005524">
    <property type="term" value="F:ATP binding"/>
    <property type="evidence" value="ECO:0007669"/>
    <property type="project" value="UniProtKB-UniRule"/>
</dbReference>
<dbReference type="PROSITE" id="PS00107">
    <property type="entry name" value="PROTEIN_KINASE_ATP"/>
    <property type="match status" value="1"/>
</dbReference>
<dbReference type="PANTHER" id="PTHR43671:SF66">
    <property type="entry name" value="SERINE_THREONINE-PROTEIN KINASE NEK2"/>
    <property type="match status" value="1"/>
</dbReference>
<dbReference type="EMBL" id="CAMGYJ010000008">
    <property type="protein sequence ID" value="CAI0469192.1"/>
    <property type="molecule type" value="Genomic_DNA"/>
</dbReference>
<evidence type="ECO:0000256" key="4">
    <source>
        <dbReference type="ARBA" id="ARBA00022777"/>
    </source>
</evidence>
<keyword evidence="2" id="KW-0808">Transferase</keyword>
<dbReference type="PANTHER" id="PTHR43671">
    <property type="entry name" value="SERINE/THREONINE-PROTEIN KINASE NEK"/>
    <property type="match status" value="1"/>
</dbReference>
<dbReference type="InterPro" id="IPR011009">
    <property type="entry name" value="Kinase-like_dom_sf"/>
</dbReference>
<feature type="region of interest" description="Disordered" evidence="7">
    <location>
        <begin position="347"/>
        <end position="368"/>
    </location>
</feature>